<name>A0A9W6CD15_9FIRM</name>
<gene>
    <name evidence="3" type="ORF">Selli2_28230</name>
</gene>
<evidence type="ECO:0000259" key="2">
    <source>
        <dbReference type="SMART" id="SM00642"/>
    </source>
</evidence>
<dbReference type="InterPro" id="IPR013783">
    <property type="entry name" value="Ig-like_fold"/>
</dbReference>
<evidence type="ECO:0000313" key="4">
    <source>
        <dbReference type="Proteomes" id="UP001145094"/>
    </source>
</evidence>
<dbReference type="PANTHER" id="PTHR43002">
    <property type="entry name" value="GLYCOGEN DEBRANCHING ENZYME"/>
    <property type="match status" value="1"/>
</dbReference>
<dbReference type="SUPFAM" id="SSF51445">
    <property type="entry name" value="(Trans)glycosidases"/>
    <property type="match status" value="1"/>
</dbReference>
<dbReference type="InterPro" id="IPR006047">
    <property type="entry name" value="GH13_cat_dom"/>
</dbReference>
<feature type="domain" description="Glycosyl hydrolase family 13 catalytic" evidence="2">
    <location>
        <begin position="135"/>
        <end position="446"/>
    </location>
</feature>
<dbReference type="Pfam" id="PF00128">
    <property type="entry name" value="Alpha-amylase"/>
    <property type="match status" value="1"/>
</dbReference>
<comment type="caution">
    <text evidence="3">The sequence shown here is derived from an EMBL/GenBank/DDBJ whole genome shotgun (WGS) entry which is preliminary data.</text>
</comment>
<dbReference type="Proteomes" id="UP001145094">
    <property type="component" value="Unassembled WGS sequence"/>
</dbReference>
<protein>
    <submittedName>
        <fullName evidence="3">Glycogen operon protein GlgX homolog</fullName>
    </submittedName>
</protein>
<reference evidence="3" key="1">
    <citation type="submission" date="2022-11" db="EMBL/GenBank/DDBJ databases">
        <title>Draft genome sequence of Sellimonas catena strain 18CBH55.</title>
        <authorList>
            <person name="Hisatomi A."/>
            <person name="Ohkuma M."/>
            <person name="Sakamoto M."/>
        </authorList>
    </citation>
    <scope>NUCLEOTIDE SEQUENCE</scope>
    <source>
        <strain evidence="3">18CBH55</strain>
    </source>
</reference>
<dbReference type="SMART" id="SM00642">
    <property type="entry name" value="Aamy"/>
    <property type="match status" value="1"/>
</dbReference>
<dbReference type="GO" id="GO:0005975">
    <property type="term" value="P:carbohydrate metabolic process"/>
    <property type="evidence" value="ECO:0007669"/>
    <property type="project" value="InterPro"/>
</dbReference>
<dbReference type="EMBL" id="BSCH01000020">
    <property type="protein sequence ID" value="GLG91396.1"/>
    <property type="molecule type" value="Genomic_DNA"/>
</dbReference>
<dbReference type="InterPro" id="IPR013780">
    <property type="entry name" value="Glyco_hydro_b"/>
</dbReference>
<comment type="similarity">
    <text evidence="1">Belongs to the glycosyl hydrolase 13 family.</text>
</comment>
<reference evidence="3" key="3">
    <citation type="journal article" date="2023" name="Int. J. Syst. Evol. Microbiol.">
        <title>Sellimonas catena sp. nov., isolated from human faeces.</title>
        <authorList>
            <person name="Hisatomi A."/>
            <person name="Ohkuma M."/>
            <person name="Sakamoto M."/>
        </authorList>
    </citation>
    <scope>NUCLEOTIDE SEQUENCE</scope>
    <source>
        <strain evidence="3">18CBH55</strain>
    </source>
</reference>
<dbReference type="SUPFAM" id="SSF81296">
    <property type="entry name" value="E set domains"/>
    <property type="match status" value="1"/>
</dbReference>
<reference evidence="3" key="2">
    <citation type="submission" date="2022-11" db="EMBL/GenBank/DDBJ databases">
        <title>Draft genome sequence of Sellimonas catena strain 18CBH55.</title>
        <authorList>
            <person name="Atsushi H."/>
            <person name="Moriya O."/>
            <person name="Mitsuo S."/>
        </authorList>
    </citation>
    <scope>NUCLEOTIDE SEQUENCE</scope>
    <source>
        <strain evidence="3">18CBH55</strain>
    </source>
</reference>
<dbReference type="InterPro" id="IPR017853">
    <property type="entry name" value="GH"/>
</dbReference>
<dbReference type="Gene3D" id="3.20.20.80">
    <property type="entry name" value="Glycosidases"/>
    <property type="match status" value="2"/>
</dbReference>
<accession>A0A9W6CD15</accession>
<evidence type="ECO:0000256" key="1">
    <source>
        <dbReference type="ARBA" id="ARBA00008061"/>
    </source>
</evidence>
<evidence type="ECO:0000313" key="3">
    <source>
        <dbReference type="EMBL" id="GLG91396.1"/>
    </source>
</evidence>
<sequence length="576" mass="66516">MTHGEKRPVPAGVLWTEEGISFSVAVPKGKNCRLCIYRGKKTEPFREISMEEDILYGDIRSSGIQSGLKDGDEYLYFIDDEPYVDPYAHGIRKYTGQDENGLETEYVRALLCAPDFDWDNDRPLDLPDEDIIAYSLHVRGYTKSQGSKVKNRGTFGGIIEKIPYLKELGINQIQCMPVYEFEDHIRLARNYWGYGEAYCFAPKSRYASSNPVRELKEMVKACHQAGIEVILHLPFYDAMPKQKMIECLRYYRQEFHADGFVVNPYTVPLEVIQSDDYLKNLKLIVKNDEFQTVMRRFLKGDEGMIESVIWHLKHLCQNDHQYHYITDHTGFTLCDLVSYDGKHNELNGENNHDGPDYNYSWNCGVEGPTRKKAVVKLREQQMRNAFFLLLMAQGTPCILAGDEFANSQNGNNNVYCQDNDIAWVNWKKAEKEQWLTDYVKALIRFRKEHRILHPAEECQGIDLTHCGVPDVSYHGENAWQVPNEIASRQLGVFYSGATKREKDLYIAYNMHWEDHTFALPSLPKGKHWRKIFTTTVQEGFLESNGEVCQERKAVIEARSIAVFTGEAYESEDTCKK</sequence>
<dbReference type="Gene3D" id="2.60.40.10">
    <property type="entry name" value="Immunoglobulins"/>
    <property type="match status" value="1"/>
</dbReference>
<dbReference type="Gene3D" id="2.60.40.1180">
    <property type="entry name" value="Golgi alpha-mannosidase II"/>
    <property type="match status" value="1"/>
</dbReference>
<dbReference type="RefSeq" id="WP_281845694.1">
    <property type="nucleotide sequence ID" value="NZ_BSBO01000001.1"/>
</dbReference>
<proteinExistence type="inferred from homology"/>
<dbReference type="SUPFAM" id="SSF51011">
    <property type="entry name" value="Glycosyl hydrolase domain"/>
    <property type="match status" value="1"/>
</dbReference>
<dbReference type="InterPro" id="IPR014756">
    <property type="entry name" value="Ig_E-set"/>
</dbReference>
<dbReference type="AlphaFoldDB" id="A0A9W6CD15"/>
<organism evidence="3 4">
    <name type="scientific">Sellimonas catena</name>
    <dbReference type="NCBI Taxonomy" id="2994035"/>
    <lineage>
        <taxon>Bacteria</taxon>
        <taxon>Bacillati</taxon>
        <taxon>Bacillota</taxon>
        <taxon>Clostridia</taxon>
        <taxon>Lachnospirales</taxon>
        <taxon>Lachnospiraceae</taxon>
        <taxon>Sellimonas</taxon>
    </lineage>
</organism>